<reference evidence="1" key="1">
    <citation type="submission" date="2022-04" db="EMBL/GenBank/DDBJ databases">
        <title>Human microbiome associated bacterial genomes.</title>
        <authorList>
            <person name="Sandstrom S."/>
            <person name="Salamzade R."/>
            <person name="Kalan L.R."/>
        </authorList>
    </citation>
    <scope>NUCLEOTIDE SEQUENCE</scope>
    <source>
        <strain evidence="1">P3-SID1762</strain>
    </source>
</reference>
<protein>
    <submittedName>
        <fullName evidence="1">Uncharacterized protein</fullName>
    </submittedName>
</protein>
<gene>
    <name evidence="1" type="ORF">M3D93_02425</name>
</gene>
<organism evidence="1 2">
    <name type="scientific">Dietzia cinnamea</name>
    <dbReference type="NCBI Taxonomy" id="321318"/>
    <lineage>
        <taxon>Bacteria</taxon>
        <taxon>Bacillati</taxon>
        <taxon>Actinomycetota</taxon>
        <taxon>Actinomycetes</taxon>
        <taxon>Mycobacteriales</taxon>
        <taxon>Dietziaceae</taxon>
        <taxon>Dietzia</taxon>
    </lineage>
</organism>
<evidence type="ECO:0000313" key="1">
    <source>
        <dbReference type="EMBL" id="MCT2116618.1"/>
    </source>
</evidence>
<proteinExistence type="predicted"/>
<dbReference type="AlphaFoldDB" id="A0AAW5Q684"/>
<name>A0AAW5Q684_9ACTN</name>
<accession>A0AAW5Q684</accession>
<evidence type="ECO:0000313" key="2">
    <source>
        <dbReference type="Proteomes" id="UP001206890"/>
    </source>
</evidence>
<dbReference type="Proteomes" id="UP001206890">
    <property type="component" value="Unassembled WGS sequence"/>
</dbReference>
<dbReference type="EMBL" id="JALXTC010000006">
    <property type="protein sequence ID" value="MCT2116618.1"/>
    <property type="molecule type" value="Genomic_DNA"/>
</dbReference>
<comment type="caution">
    <text evidence="1">The sequence shown here is derived from an EMBL/GenBank/DDBJ whole genome shotgun (WGS) entry which is preliminary data.</text>
</comment>
<dbReference type="RefSeq" id="WP_070719941.1">
    <property type="nucleotide sequence ID" value="NZ_JAFFGT010000067.1"/>
</dbReference>
<sequence>MFTISGPSYTADVTIERVFVPGACSGAPDDSVAIQVDVDVKSGDGTREVLNTGTIRERTRDGYIEKERTISRSCGDIDELDAVNVQTGDKYRGVVWIKDDVDPESELLINAPTGGGPITEVFVLNLSDIEIATDAPAPPADDEPTAPTAAAVPTTAAPTVVECLFGTPGPSRMSDGTIQNTEFCANQPGAAESRYLESNCSDMAWRQEMGFEGDRLCGSSLFEDGALGGN</sequence>